<proteinExistence type="predicted"/>
<evidence type="ECO:0000313" key="4">
    <source>
        <dbReference type="Proteomes" id="UP000015101"/>
    </source>
</evidence>
<feature type="transmembrane region" description="Helical" evidence="1">
    <location>
        <begin position="12"/>
        <end position="35"/>
    </location>
</feature>
<dbReference type="EMBL" id="AMQM01006931">
    <property type="status" value="NOT_ANNOTATED_CDS"/>
    <property type="molecule type" value="Genomic_DNA"/>
</dbReference>
<dbReference type="HOGENOM" id="CLU_112173_0_0_1"/>
<dbReference type="OMA" id="MHRFLCW"/>
<dbReference type="AlphaFoldDB" id="T1FF32"/>
<dbReference type="Proteomes" id="UP000015101">
    <property type="component" value="Unassembled WGS sequence"/>
</dbReference>
<dbReference type="GeneID" id="20207431"/>
<reference evidence="4" key="1">
    <citation type="submission" date="2012-12" db="EMBL/GenBank/DDBJ databases">
        <authorList>
            <person name="Hellsten U."/>
            <person name="Grimwood J."/>
            <person name="Chapman J.A."/>
            <person name="Shapiro H."/>
            <person name="Aerts A."/>
            <person name="Otillar R.P."/>
            <person name="Terry A.Y."/>
            <person name="Boore J.L."/>
            <person name="Simakov O."/>
            <person name="Marletaz F."/>
            <person name="Cho S.-J."/>
            <person name="Edsinger-Gonzales E."/>
            <person name="Havlak P."/>
            <person name="Kuo D.-H."/>
            <person name="Larsson T."/>
            <person name="Lv J."/>
            <person name="Arendt D."/>
            <person name="Savage R."/>
            <person name="Osoegawa K."/>
            <person name="de Jong P."/>
            <person name="Lindberg D.R."/>
            <person name="Seaver E.C."/>
            <person name="Weisblat D.A."/>
            <person name="Putnam N.H."/>
            <person name="Grigoriev I.V."/>
            <person name="Rokhsar D.S."/>
        </authorList>
    </citation>
    <scope>NUCLEOTIDE SEQUENCE</scope>
</reference>
<protein>
    <submittedName>
        <fullName evidence="2 3">Uncharacterized protein</fullName>
    </submittedName>
</protein>
<keyword evidence="4" id="KW-1185">Reference proteome</keyword>
<dbReference type="EnsemblMetazoa" id="HelroT179732">
    <property type="protein sequence ID" value="HelroP179732"/>
    <property type="gene ID" value="HelroG179732"/>
</dbReference>
<evidence type="ECO:0000256" key="1">
    <source>
        <dbReference type="SAM" id="Phobius"/>
    </source>
</evidence>
<dbReference type="CTD" id="20207431"/>
<accession>T1FF32</accession>
<dbReference type="OrthoDB" id="6267493at2759"/>
<feature type="transmembrane region" description="Helical" evidence="1">
    <location>
        <begin position="66"/>
        <end position="94"/>
    </location>
</feature>
<feature type="transmembrane region" description="Helical" evidence="1">
    <location>
        <begin position="130"/>
        <end position="150"/>
    </location>
</feature>
<reference evidence="2 4" key="2">
    <citation type="journal article" date="2013" name="Nature">
        <title>Insights into bilaterian evolution from three spiralian genomes.</title>
        <authorList>
            <person name="Simakov O."/>
            <person name="Marletaz F."/>
            <person name="Cho S.J."/>
            <person name="Edsinger-Gonzales E."/>
            <person name="Havlak P."/>
            <person name="Hellsten U."/>
            <person name="Kuo D.H."/>
            <person name="Larsson T."/>
            <person name="Lv J."/>
            <person name="Arendt D."/>
            <person name="Savage R."/>
            <person name="Osoegawa K."/>
            <person name="de Jong P."/>
            <person name="Grimwood J."/>
            <person name="Chapman J.A."/>
            <person name="Shapiro H."/>
            <person name="Aerts A."/>
            <person name="Otillar R.P."/>
            <person name="Terry A.Y."/>
            <person name="Boore J.L."/>
            <person name="Grigoriev I.V."/>
            <person name="Lindberg D.R."/>
            <person name="Seaver E.C."/>
            <person name="Weisblat D.A."/>
            <person name="Putnam N.H."/>
            <person name="Rokhsar D.S."/>
        </authorList>
    </citation>
    <scope>NUCLEOTIDE SEQUENCE</scope>
</reference>
<keyword evidence="1" id="KW-1133">Transmembrane helix</keyword>
<evidence type="ECO:0000313" key="3">
    <source>
        <dbReference type="EnsemblMetazoa" id="HelroP179732"/>
    </source>
</evidence>
<sequence>MAFLQLDNFLCWKLKVATLVICIYVCVVATVASLLELLDIIAWDPSGNFEIKGGFESSWRAHAWEGWLACSILMFIAHLIAIFMSSLLIVAIKIFPTYYEFNITKWYLGIFVCYILIELGTQLYKYSYYAYNTFVVGVIIVYSRIAEVAYEIKFGEKRDLSGWTSKANLLDITGYRSGAVTPSVRK</sequence>
<dbReference type="RefSeq" id="XP_009026784.1">
    <property type="nucleotide sequence ID" value="XM_009028536.1"/>
</dbReference>
<gene>
    <name evidence="3" type="primary">20207431</name>
    <name evidence="2" type="ORF">HELRODRAFT_179732</name>
</gene>
<evidence type="ECO:0000313" key="2">
    <source>
        <dbReference type="EMBL" id="ESN95136.1"/>
    </source>
</evidence>
<keyword evidence="1" id="KW-0472">Membrane</keyword>
<keyword evidence="1" id="KW-0812">Transmembrane</keyword>
<feature type="transmembrane region" description="Helical" evidence="1">
    <location>
        <begin position="106"/>
        <end position="124"/>
    </location>
</feature>
<reference evidence="3" key="3">
    <citation type="submission" date="2015-06" db="UniProtKB">
        <authorList>
            <consortium name="EnsemblMetazoa"/>
        </authorList>
    </citation>
    <scope>IDENTIFICATION</scope>
</reference>
<dbReference type="EMBL" id="KB097542">
    <property type="protein sequence ID" value="ESN95136.1"/>
    <property type="molecule type" value="Genomic_DNA"/>
</dbReference>
<dbReference type="KEGG" id="hro:HELRODRAFT_179732"/>
<dbReference type="InParanoid" id="T1FF32"/>
<name>T1FF32_HELRO</name>
<organism evidence="3 4">
    <name type="scientific">Helobdella robusta</name>
    <name type="common">Californian leech</name>
    <dbReference type="NCBI Taxonomy" id="6412"/>
    <lineage>
        <taxon>Eukaryota</taxon>
        <taxon>Metazoa</taxon>
        <taxon>Spiralia</taxon>
        <taxon>Lophotrochozoa</taxon>
        <taxon>Annelida</taxon>
        <taxon>Clitellata</taxon>
        <taxon>Hirudinea</taxon>
        <taxon>Rhynchobdellida</taxon>
        <taxon>Glossiphoniidae</taxon>
        <taxon>Helobdella</taxon>
    </lineage>
</organism>